<name>A0A0P0W470_ORYSJ</name>
<reference evidence="1 2" key="2">
    <citation type="journal article" date="2013" name="Plant Cell Physiol.">
        <title>Rice Annotation Project Database (RAP-DB): an integrative and interactive database for rice genomics.</title>
        <authorList>
            <person name="Sakai H."/>
            <person name="Lee S.S."/>
            <person name="Tanaka T."/>
            <person name="Numa H."/>
            <person name="Kim J."/>
            <person name="Kawahara Y."/>
            <person name="Wakimoto H."/>
            <person name="Yang C.C."/>
            <person name="Iwamoto M."/>
            <person name="Abe T."/>
            <person name="Yamada Y."/>
            <person name="Muto A."/>
            <person name="Inokuchi H."/>
            <person name="Ikemura T."/>
            <person name="Matsumoto T."/>
            <person name="Sasaki T."/>
            <person name="Itoh T."/>
        </authorList>
    </citation>
    <scope>NUCLEOTIDE SEQUENCE [LARGE SCALE GENOMIC DNA]</scope>
    <source>
        <strain evidence="2">cv. Nipponbare</strain>
    </source>
</reference>
<keyword evidence="2" id="KW-1185">Reference proteome</keyword>
<protein>
    <submittedName>
        <fullName evidence="1">Os03g0775250 protein</fullName>
    </submittedName>
</protein>
<gene>
    <name evidence="1" type="ordered locus">Os03g0775250</name>
    <name evidence="1" type="ORF">OSNPB_030775250</name>
</gene>
<dbReference type="AlphaFoldDB" id="A0A0P0W470"/>
<evidence type="ECO:0000313" key="1">
    <source>
        <dbReference type="EMBL" id="BAS86626.1"/>
    </source>
</evidence>
<dbReference type="InParanoid" id="A0A0P0W470"/>
<dbReference type="Proteomes" id="UP000059680">
    <property type="component" value="Chromosome 3"/>
</dbReference>
<organism evidence="1 2">
    <name type="scientific">Oryza sativa subsp. japonica</name>
    <name type="common">Rice</name>
    <dbReference type="NCBI Taxonomy" id="39947"/>
    <lineage>
        <taxon>Eukaryota</taxon>
        <taxon>Viridiplantae</taxon>
        <taxon>Streptophyta</taxon>
        <taxon>Embryophyta</taxon>
        <taxon>Tracheophyta</taxon>
        <taxon>Spermatophyta</taxon>
        <taxon>Magnoliopsida</taxon>
        <taxon>Liliopsida</taxon>
        <taxon>Poales</taxon>
        <taxon>Poaceae</taxon>
        <taxon>BOP clade</taxon>
        <taxon>Oryzoideae</taxon>
        <taxon>Oryzeae</taxon>
        <taxon>Oryzinae</taxon>
        <taxon>Oryza</taxon>
        <taxon>Oryza sativa</taxon>
    </lineage>
</organism>
<accession>A0A0P0W470</accession>
<reference evidence="1 2" key="3">
    <citation type="journal article" date="2013" name="Rice">
        <title>Improvement of the Oryza sativa Nipponbare reference genome using next generation sequence and optical map data.</title>
        <authorList>
            <person name="Kawahara Y."/>
            <person name="de la Bastide M."/>
            <person name="Hamilton J.P."/>
            <person name="Kanamori H."/>
            <person name="McCombie W.R."/>
            <person name="Ouyang S."/>
            <person name="Schwartz D.C."/>
            <person name="Tanaka T."/>
            <person name="Wu J."/>
            <person name="Zhou S."/>
            <person name="Childs K.L."/>
            <person name="Davidson R.M."/>
            <person name="Lin H."/>
            <person name="Quesada-Ocampo L."/>
            <person name="Vaillancourt B."/>
            <person name="Sakai H."/>
            <person name="Lee S.S."/>
            <person name="Kim J."/>
            <person name="Numa H."/>
            <person name="Itoh T."/>
            <person name="Buell C.R."/>
            <person name="Matsumoto T."/>
        </authorList>
    </citation>
    <scope>NUCLEOTIDE SEQUENCE [LARGE SCALE GENOMIC DNA]</scope>
    <source>
        <strain evidence="2">cv. Nipponbare</strain>
    </source>
</reference>
<sequence>MNRNNIHDPNFFRCQCSSKSARKHCILLLRAILLIYRQSVVRKQKNTLQIQLSYPEHFGYLTNQFPIHPDMISQQQPSNVYDQLPPLFASPQATQEKSQSSWATLQAIHCLVLQCQQELYAGNV</sequence>
<reference evidence="2" key="1">
    <citation type="journal article" date="2005" name="Nature">
        <title>The map-based sequence of the rice genome.</title>
        <authorList>
            <consortium name="International rice genome sequencing project (IRGSP)"/>
            <person name="Matsumoto T."/>
            <person name="Wu J."/>
            <person name="Kanamori H."/>
            <person name="Katayose Y."/>
            <person name="Fujisawa M."/>
            <person name="Namiki N."/>
            <person name="Mizuno H."/>
            <person name="Yamamoto K."/>
            <person name="Antonio B.A."/>
            <person name="Baba T."/>
            <person name="Sakata K."/>
            <person name="Nagamura Y."/>
            <person name="Aoki H."/>
            <person name="Arikawa K."/>
            <person name="Arita K."/>
            <person name="Bito T."/>
            <person name="Chiden Y."/>
            <person name="Fujitsuka N."/>
            <person name="Fukunaka R."/>
            <person name="Hamada M."/>
            <person name="Harada C."/>
            <person name="Hayashi A."/>
            <person name="Hijishita S."/>
            <person name="Honda M."/>
            <person name="Hosokawa S."/>
            <person name="Ichikawa Y."/>
            <person name="Idonuma A."/>
            <person name="Iijima M."/>
            <person name="Ikeda M."/>
            <person name="Ikeno M."/>
            <person name="Ito K."/>
            <person name="Ito S."/>
            <person name="Ito T."/>
            <person name="Ito Y."/>
            <person name="Ito Y."/>
            <person name="Iwabuchi A."/>
            <person name="Kamiya K."/>
            <person name="Karasawa W."/>
            <person name="Kurita K."/>
            <person name="Katagiri S."/>
            <person name="Kikuta A."/>
            <person name="Kobayashi H."/>
            <person name="Kobayashi N."/>
            <person name="Machita K."/>
            <person name="Maehara T."/>
            <person name="Masukawa M."/>
            <person name="Mizubayashi T."/>
            <person name="Mukai Y."/>
            <person name="Nagasaki H."/>
            <person name="Nagata Y."/>
            <person name="Naito S."/>
            <person name="Nakashima M."/>
            <person name="Nakama Y."/>
            <person name="Nakamichi Y."/>
            <person name="Nakamura M."/>
            <person name="Meguro A."/>
            <person name="Negishi M."/>
            <person name="Ohta I."/>
            <person name="Ohta T."/>
            <person name="Okamoto M."/>
            <person name="Ono N."/>
            <person name="Saji S."/>
            <person name="Sakaguchi M."/>
            <person name="Sakai K."/>
            <person name="Shibata M."/>
            <person name="Shimokawa T."/>
            <person name="Song J."/>
            <person name="Takazaki Y."/>
            <person name="Terasawa K."/>
            <person name="Tsugane M."/>
            <person name="Tsuji K."/>
            <person name="Ueda S."/>
            <person name="Waki K."/>
            <person name="Yamagata H."/>
            <person name="Yamamoto M."/>
            <person name="Yamamoto S."/>
            <person name="Yamane H."/>
            <person name="Yoshiki S."/>
            <person name="Yoshihara R."/>
            <person name="Yukawa K."/>
            <person name="Zhong H."/>
            <person name="Yano M."/>
            <person name="Yuan Q."/>
            <person name="Ouyang S."/>
            <person name="Liu J."/>
            <person name="Jones K.M."/>
            <person name="Gansberger K."/>
            <person name="Moffat K."/>
            <person name="Hill J."/>
            <person name="Bera J."/>
            <person name="Fadrosh D."/>
            <person name="Jin S."/>
            <person name="Johri S."/>
            <person name="Kim M."/>
            <person name="Overton L."/>
            <person name="Reardon M."/>
            <person name="Tsitrin T."/>
            <person name="Vuong H."/>
            <person name="Weaver B."/>
            <person name="Ciecko A."/>
            <person name="Tallon L."/>
            <person name="Jackson J."/>
            <person name="Pai G."/>
            <person name="Aken S.V."/>
            <person name="Utterback T."/>
            <person name="Reidmuller S."/>
            <person name="Feldblyum T."/>
            <person name="Hsiao J."/>
            <person name="Zismann V."/>
            <person name="Iobst S."/>
            <person name="de Vazeille A.R."/>
            <person name="Buell C.R."/>
            <person name="Ying K."/>
            <person name="Li Y."/>
            <person name="Lu T."/>
            <person name="Huang Y."/>
            <person name="Zhao Q."/>
            <person name="Feng Q."/>
            <person name="Zhang L."/>
            <person name="Zhu J."/>
            <person name="Weng Q."/>
            <person name="Mu J."/>
            <person name="Lu Y."/>
            <person name="Fan D."/>
            <person name="Liu Y."/>
            <person name="Guan J."/>
            <person name="Zhang Y."/>
            <person name="Yu S."/>
            <person name="Liu X."/>
            <person name="Zhang Y."/>
            <person name="Hong G."/>
            <person name="Han B."/>
            <person name="Choisne N."/>
            <person name="Demange N."/>
            <person name="Orjeda G."/>
            <person name="Samain S."/>
            <person name="Cattolico L."/>
            <person name="Pelletier E."/>
            <person name="Couloux A."/>
            <person name="Segurens B."/>
            <person name="Wincker P."/>
            <person name="D'Hont A."/>
            <person name="Scarpelli C."/>
            <person name="Weissenbach J."/>
            <person name="Salanoubat M."/>
            <person name="Quetier F."/>
            <person name="Yu Y."/>
            <person name="Kim H.R."/>
            <person name="Rambo T."/>
            <person name="Currie J."/>
            <person name="Collura K."/>
            <person name="Luo M."/>
            <person name="Yang T."/>
            <person name="Ammiraju J.S.S."/>
            <person name="Engler F."/>
            <person name="Soderlund C."/>
            <person name="Wing R.A."/>
            <person name="Palmer L.E."/>
            <person name="de la Bastide M."/>
            <person name="Spiegel L."/>
            <person name="Nascimento L."/>
            <person name="Zutavern T."/>
            <person name="O'Shaughnessy A."/>
            <person name="Dike S."/>
            <person name="Dedhia N."/>
            <person name="Preston R."/>
            <person name="Balija V."/>
            <person name="McCombie W.R."/>
            <person name="Chow T."/>
            <person name="Chen H."/>
            <person name="Chung M."/>
            <person name="Chen C."/>
            <person name="Shaw J."/>
            <person name="Wu H."/>
            <person name="Hsiao K."/>
            <person name="Chao Y."/>
            <person name="Chu M."/>
            <person name="Cheng C."/>
            <person name="Hour A."/>
            <person name="Lee P."/>
            <person name="Lin S."/>
            <person name="Lin Y."/>
            <person name="Liou J."/>
            <person name="Liu S."/>
            <person name="Hsing Y."/>
            <person name="Raghuvanshi S."/>
            <person name="Mohanty A."/>
            <person name="Bharti A.K."/>
            <person name="Gaur A."/>
            <person name="Gupta V."/>
            <person name="Kumar D."/>
            <person name="Ravi V."/>
            <person name="Vij S."/>
            <person name="Kapur A."/>
            <person name="Khurana P."/>
            <person name="Khurana P."/>
            <person name="Khurana J.P."/>
            <person name="Tyagi A.K."/>
            <person name="Gaikwad K."/>
            <person name="Singh A."/>
            <person name="Dalal V."/>
            <person name="Srivastava S."/>
            <person name="Dixit A."/>
            <person name="Pal A.K."/>
            <person name="Ghazi I.A."/>
            <person name="Yadav M."/>
            <person name="Pandit A."/>
            <person name="Bhargava A."/>
            <person name="Sureshbabu K."/>
            <person name="Batra K."/>
            <person name="Sharma T.R."/>
            <person name="Mohapatra T."/>
            <person name="Singh N.K."/>
            <person name="Messing J."/>
            <person name="Nelson A.B."/>
            <person name="Fuks G."/>
            <person name="Kavchok S."/>
            <person name="Keizer G."/>
            <person name="Linton E."/>
            <person name="Llaca V."/>
            <person name="Song R."/>
            <person name="Tanyolac B."/>
            <person name="Young S."/>
            <person name="Ho-Il K."/>
            <person name="Hahn J.H."/>
            <person name="Sangsakoo G."/>
            <person name="Vanavichit A."/>
            <person name="de Mattos Luiz.A.T."/>
            <person name="Zimmer P.D."/>
            <person name="Malone G."/>
            <person name="Dellagostin O."/>
            <person name="de Oliveira A.C."/>
            <person name="Bevan M."/>
            <person name="Bancroft I."/>
            <person name="Minx P."/>
            <person name="Cordum H."/>
            <person name="Wilson R."/>
            <person name="Cheng Z."/>
            <person name="Jin W."/>
            <person name="Jiang J."/>
            <person name="Leong S.A."/>
            <person name="Iwama H."/>
            <person name="Gojobori T."/>
            <person name="Itoh T."/>
            <person name="Niimura Y."/>
            <person name="Fujii Y."/>
            <person name="Habara T."/>
            <person name="Sakai H."/>
            <person name="Sato Y."/>
            <person name="Wilson G."/>
            <person name="Kumar K."/>
            <person name="McCouch S."/>
            <person name="Juretic N."/>
            <person name="Hoen D."/>
            <person name="Wright S."/>
            <person name="Bruskiewich R."/>
            <person name="Bureau T."/>
            <person name="Miyao A."/>
            <person name="Hirochika H."/>
            <person name="Nishikawa T."/>
            <person name="Kadowaki K."/>
            <person name="Sugiura M."/>
            <person name="Burr B."/>
            <person name="Sasaki T."/>
        </authorList>
    </citation>
    <scope>NUCLEOTIDE SEQUENCE [LARGE SCALE GENOMIC DNA]</scope>
    <source>
        <strain evidence="2">cv. Nipponbare</strain>
    </source>
</reference>
<proteinExistence type="predicted"/>
<dbReference type="PaxDb" id="39947-A0A0P0W470"/>
<evidence type="ECO:0000313" key="2">
    <source>
        <dbReference type="Proteomes" id="UP000059680"/>
    </source>
</evidence>
<dbReference type="EMBL" id="AP014959">
    <property type="protein sequence ID" value="BAS86626.1"/>
    <property type="molecule type" value="Genomic_DNA"/>
</dbReference>
<dbReference type="Gramene" id="Os03t0775250-00">
    <property type="protein sequence ID" value="Os03t0775250-00"/>
    <property type="gene ID" value="Os03g0775250"/>
</dbReference>